<evidence type="ECO:0000256" key="1">
    <source>
        <dbReference type="SAM" id="MobiDB-lite"/>
    </source>
</evidence>
<dbReference type="AlphaFoldDB" id="A0A7J6N164"/>
<evidence type="ECO:0000313" key="2">
    <source>
        <dbReference type="EMBL" id="KAF4677648.1"/>
    </source>
</evidence>
<protein>
    <submittedName>
        <fullName evidence="2">Uncharacterized protein</fullName>
    </submittedName>
</protein>
<feature type="compositionally biased region" description="Acidic residues" evidence="1">
    <location>
        <begin position="207"/>
        <end position="223"/>
    </location>
</feature>
<keyword evidence="3" id="KW-1185">Reference proteome</keyword>
<evidence type="ECO:0000313" key="3">
    <source>
        <dbReference type="Proteomes" id="UP000591131"/>
    </source>
</evidence>
<reference evidence="2 3" key="1">
    <citation type="submission" date="2020-04" db="EMBL/GenBank/DDBJ databases">
        <title>Perkinsus chesapeaki whole genome sequence.</title>
        <authorList>
            <person name="Bogema D.R."/>
        </authorList>
    </citation>
    <scope>NUCLEOTIDE SEQUENCE [LARGE SCALE GENOMIC DNA]</scope>
    <source>
        <strain evidence="2">ATCC PRA-425</strain>
    </source>
</reference>
<comment type="caution">
    <text evidence="2">The sequence shown here is derived from an EMBL/GenBank/DDBJ whole genome shotgun (WGS) entry which is preliminary data.</text>
</comment>
<name>A0A7J6N164_PERCH</name>
<organism evidence="2 3">
    <name type="scientific">Perkinsus chesapeaki</name>
    <name type="common">Clam parasite</name>
    <name type="synonym">Perkinsus andrewsi</name>
    <dbReference type="NCBI Taxonomy" id="330153"/>
    <lineage>
        <taxon>Eukaryota</taxon>
        <taxon>Sar</taxon>
        <taxon>Alveolata</taxon>
        <taxon>Perkinsozoa</taxon>
        <taxon>Perkinsea</taxon>
        <taxon>Perkinsida</taxon>
        <taxon>Perkinsidae</taxon>
        <taxon>Perkinsus</taxon>
    </lineage>
</organism>
<sequence>MVFALAPWLDALTLGGNAPKVFTDNIPESLNSCYAFSKASQTWAWFKALDDDSGKNSRDVFVSSLMCLTPDREGKDVMEVPASSLKQLSRNGAFGPAYKSYKPKKGGRKVNGMPYPSASNKNCALWVYRLAKYYRDVGIIDDVAEDMKRRNYDKKIVKDATAKFIEALCQVQRNGILKESGLPKIGGKGGEAGDATQVNAKLAVTGDNDEEEEANAGEGEEEE</sequence>
<dbReference type="OrthoDB" id="413366at2759"/>
<dbReference type="EMBL" id="JAAPAO010000010">
    <property type="protein sequence ID" value="KAF4677648.1"/>
    <property type="molecule type" value="Genomic_DNA"/>
</dbReference>
<accession>A0A7J6N164</accession>
<proteinExistence type="predicted"/>
<gene>
    <name evidence="2" type="ORF">FOL47_000108</name>
</gene>
<dbReference type="Proteomes" id="UP000591131">
    <property type="component" value="Unassembled WGS sequence"/>
</dbReference>
<feature type="region of interest" description="Disordered" evidence="1">
    <location>
        <begin position="182"/>
        <end position="223"/>
    </location>
</feature>